<dbReference type="InterPro" id="IPR015424">
    <property type="entry name" value="PyrdxlP-dep_Trfase"/>
</dbReference>
<evidence type="ECO:0000313" key="3">
    <source>
        <dbReference type="EMBL" id="HJF45695.1"/>
    </source>
</evidence>
<evidence type="ECO:0000256" key="2">
    <source>
        <dbReference type="RuleBase" id="RU004508"/>
    </source>
</evidence>
<reference evidence="3" key="1">
    <citation type="journal article" date="2021" name="PeerJ">
        <title>Extensive microbial diversity within the chicken gut microbiome revealed by metagenomics and culture.</title>
        <authorList>
            <person name="Gilroy R."/>
            <person name="Ravi A."/>
            <person name="Getino M."/>
            <person name="Pursley I."/>
            <person name="Horton D.L."/>
            <person name="Alikhan N.F."/>
            <person name="Baker D."/>
            <person name="Gharbi K."/>
            <person name="Hall N."/>
            <person name="Watson M."/>
            <person name="Adriaenssens E.M."/>
            <person name="Foster-Nyarko E."/>
            <person name="Jarju S."/>
            <person name="Secka A."/>
            <person name="Antonio M."/>
            <person name="Oren A."/>
            <person name="Chaudhuri R.R."/>
            <person name="La Ragione R."/>
            <person name="Hildebrand F."/>
            <person name="Pallen M.J."/>
        </authorList>
    </citation>
    <scope>NUCLEOTIDE SEQUENCE</scope>
    <source>
        <strain evidence="3">CHK124-7917</strain>
    </source>
</reference>
<evidence type="ECO:0000256" key="1">
    <source>
        <dbReference type="ARBA" id="ARBA00001933"/>
    </source>
</evidence>
<evidence type="ECO:0000313" key="4">
    <source>
        <dbReference type="Proteomes" id="UP000697330"/>
    </source>
</evidence>
<dbReference type="InterPro" id="IPR000653">
    <property type="entry name" value="DegT/StrS_aminotransferase"/>
</dbReference>
<dbReference type="Gene3D" id="3.90.1150.10">
    <property type="entry name" value="Aspartate Aminotransferase, domain 1"/>
    <property type="match status" value="1"/>
</dbReference>
<gene>
    <name evidence="3" type="ORF">K8U72_07965</name>
</gene>
<dbReference type="AlphaFoldDB" id="A0A921GGB0"/>
<dbReference type="Gene3D" id="3.40.640.10">
    <property type="entry name" value="Type I PLP-dependent aspartate aminotransferase-like (Major domain)"/>
    <property type="match status" value="1"/>
</dbReference>
<dbReference type="PANTHER" id="PTHR30244:SF34">
    <property type="entry name" value="DTDP-4-AMINO-4,6-DIDEOXYGALACTOSE TRANSAMINASE"/>
    <property type="match status" value="1"/>
</dbReference>
<reference evidence="3" key="2">
    <citation type="submission" date="2021-09" db="EMBL/GenBank/DDBJ databases">
        <authorList>
            <person name="Gilroy R."/>
        </authorList>
    </citation>
    <scope>NUCLEOTIDE SEQUENCE</scope>
    <source>
        <strain evidence="3">CHK124-7917</strain>
    </source>
</reference>
<dbReference type="Pfam" id="PF01041">
    <property type="entry name" value="DegT_DnrJ_EryC1"/>
    <property type="match status" value="1"/>
</dbReference>
<comment type="cofactor">
    <cofactor evidence="1">
        <name>pyridoxal 5'-phosphate</name>
        <dbReference type="ChEBI" id="CHEBI:597326"/>
    </cofactor>
</comment>
<dbReference type="SUPFAM" id="SSF53383">
    <property type="entry name" value="PLP-dependent transferases"/>
    <property type="match status" value="1"/>
</dbReference>
<dbReference type="RefSeq" id="WP_274959406.1">
    <property type="nucleotide sequence ID" value="NZ_DYWQ01000119.1"/>
</dbReference>
<dbReference type="InterPro" id="IPR015421">
    <property type="entry name" value="PyrdxlP-dep_Trfase_major"/>
</dbReference>
<keyword evidence="2" id="KW-0663">Pyridoxal phosphate</keyword>
<dbReference type="EMBL" id="DYWQ01000119">
    <property type="protein sequence ID" value="HJF45695.1"/>
    <property type="molecule type" value="Genomic_DNA"/>
</dbReference>
<dbReference type="Proteomes" id="UP000697330">
    <property type="component" value="Unassembled WGS sequence"/>
</dbReference>
<name>A0A921GGB0_9ACTN</name>
<dbReference type="GO" id="GO:0008483">
    <property type="term" value="F:transaminase activity"/>
    <property type="evidence" value="ECO:0007669"/>
    <property type="project" value="UniProtKB-KW"/>
</dbReference>
<comment type="caution">
    <text evidence="3">The sequence shown here is derived from an EMBL/GenBank/DDBJ whole genome shotgun (WGS) entry which is preliminary data.</text>
</comment>
<protein>
    <submittedName>
        <fullName evidence="3">DegT/DnrJ/EryC1/StrS family aminotransferase</fullName>
    </submittedName>
</protein>
<keyword evidence="3" id="KW-0032">Aminotransferase</keyword>
<dbReference type="InterPro" id="IPR015422">
    <property type="entry name" value="PyrdxlP-dep_Trfase_small"/>
</dbReference>
<organism evidence="3 4">
    <name type="scientific">Thermophilibacter provencensis</name>
    <dbReference type="NCBI Taxonomy" id="1852386"/>
    <lineage>
        <taxon>Bacteria</taxon>
        <taxon>Bacillati</taxon>
        <taxon>Actinomycetota</taxon>
        <taxon>Coriobacteriia</taxon>
        <taxon>Coriobacteriales</taxon>
        <taxon>Atopobiaceae</taxon>
        <taxon>Thermophilibacter</taxon>
    </lineage>
</organism>
<dbReference type="GO" id="GO:0030170">
    <property type="term" value="F:pyridoxal phosphate binding"/>
    <property type="evidence" value="ECO:0007669"/>
    <property type="project" value="TreeGrafter"/>
</dbReference>
<keyword evidence="3" id="KW-0808">Transferase</keyword>
<sequence>MARIPAEDALARALAERTGTRPEDWFCVFKARYGMQAALAALRPATGEGSAVTQLFTCLTAVVPIVAAGLAPVYRDVSARTASLDPERLDPPAGTRAVMLQHTYGIVDDAESEELSRRAHAAGALVVEDSAHCVCRMARDASGEPVADVSVHSFGVEKILPTHFGGAVWVNPASPLPELARAVRDALAALPEPPARLDALARRYRTENRVLAHLPAGVSAPLRRALVSSGAMEPAVSEEERRGAAARGPVRASAWVCERALAALAGLDEAEALRRETVEAYRAALAGVDGADALPAALEGPSQPLLRYPLLAPDTCAADRVVAGVCAAGLFAEAWYRPELGPGVLDAAAFRVPADRSGLPVHERLVATCAALPADVGASGARRAAGAVRAAIGGPAD</sequence>
<dbReference type="PANTHER" id="PTHR30244">
    <property type="entry name" value="TRANSAMINASE"/>
    <property type="match status" value="1"/>
</dbReference>
<proteinExistence type="inferred from homology"/>
<comment type="similarity">
    <text evidence="2">Belongs to the DegT/DnrJ/EryC1 family.</text>
</comment>
<dbReference type="GO" id="GO:0000271">
    <property type="term" value="P:polysaccharide biosynthetic process"/>
    <property type="evidence" value="ECO:0007669"/>
    <property type="project" value="TreeGrafter"/>
</dbReference>
<accession>A0A921GGB0</accession>